<organism evidence="3 4">
    <name type="scientific">Polyangium jinanense</name>
    <dbReference type="NCBI Taxonomy" id="2829994"/>
    <lineage>
        <taxon>Bacteria</taxon>
        <taxon>Pseudomonadati</taxon>
        <taxon>Myxococcota</taxon>
        <taxon>Polyangia</taxon>
        <taxon>Polyangiales</taxon>
        <taxon>Polyangiaceae</taxon>
        <taxon>Polyangium</taxon>
    </lineage>
</organism>
<dbReference type="PANTHER" id="PTHR36845">
    <property type="entry name" value="HYDROLASE, PUTATIVE (AFU_ORTHOLOGUE AFUA_7G05090)-RELATED"/>
    <property type="match status" value="1"/>
</dbReference>
<dbReference type="Proteomes" id="UP001151081">
    <property type="component" value="Unassembled WGS sequence"/>
</dbReference>
<dbReference type="EMBL" id="JAGTJJ010000060">
    <property type="protein sequence ID" value="MDC3987878.1"/>
    <property type="molecule type" value="Genomic_DNA"/>
</dbReference>
<evidence type="ECO:0008006" key="5">
    <source>
        <dbReference type="Google" id="ProtNLM"/>
    </source>
</evidence>
<reference evidence="3 4" key="1">
    <citation type="submission" date="2021-04" db="EMBL/GenBank/DDBJ databases">
        <title>Genome analysis of Polyangium sp.</title>
        <authorList>
            <person name="Li Y."/>
            <person name="Wang J."/>
        </authorList>
    </citation>
    <scope>NUCLEOTIDE SEQUENCE [LARGE SCALE GENOMIC DNA]</scope>
    <source>
        <strain evidence="3 4">SDU14</strain>
    </source>
</reference>
<dbReference type="RefSeq" id="WP_272427425.1">
    <property type="nucleotide sequence ID" value="NZ_JAGTJJ010000060.1"/>
</dbReference>
<comment type="caution">
    <text evidence="3">The sequence shown here is derived from an EMBL/GenBank/DDBJ whole genome shotgun (WGS) entry which is preliminary data.</text>
</comment>
<comment type="similarity">
    <text evidence="2">Belongs to the glycosyl hydrolase 88 family.</text>
</comment>
<dbReference type="InterPro" id="IPR052369">
    <property type="entry name" value="UG_Glycosaminoglycan_Hydrolase"/>
</dbReference>
<evidence type="ECO:0000313" key="3">
    <source>
        <dbReference type="EMBL" id="MDC3987878.1"/>
    </source>
</evidence>
<accession>A0A9X4AWZ2</accession>
<evidence type="ECO:0000256" key="2">
    <source>
        <dbReference type="ARBA" id="ARBA00038358"/>
    </source>
</evidence>
<proteinExistence type="inferred from homology"/>
<gene>
    <name evidence="3" type="ORF">KEG57_45860</name>
</gene>
<dbReference type="Gene3D" id="1.50.10.10">
    <property type="match status" value="1"/>
</dbReference>
<protein>
    <recommendedName>
        <fullName evidence="5">Glycosyl hydrolase family 88</fullName>
    </recommendedName>
</protein>
<dbReference type="AlphaFoldDB" id="A0A9X4AWZ2"/>
<evidence type="ECO:0000256" key="1">
    <source>
        <dbReference type="ARBA" id="ARBA00022801"/>
    </source>
</evidence>
<sequence>MNRLRRNFPVIAALCLTLPTCAPEEPPSESAASPLRPRIDDALVFAQERTRATIDELAGADPDHFASLYPVVTKPSPPNLGSWVQKPVEDWRSGFFPGVVWELYRHGRDPRMRQAALAWTSHMATLENTASDHDLGFRFLSTFGKALSVLDEGDDPGGVWRGRARTAIERSAFSLDRLFNAGSTPVGAYRAFPLSNDYLAPYPVYIDSMMNVELPLLAWDLADRPGSGPLRLLYKHAVTHAMTVMAENVRSDGSTYHIVQHEEGAGPGAGRIHKKISDQGFAAESTWSRGQAWALHGFTTVYRFTRDDASVEPVRFLETASRVADYFIDHLPNDTRDPYNHVPGDFVPPSDFDAALGEPEGPWNDANGDGVLGDRRPGTHAFTARDSSAAAIAASGLLELGTLVDDPNLRERYLGAAENILHSLLTFRAPDGKLAYLAVDSPHRGILARGSTSYGWPQQSLSFGDRYFLEALRRCLALETRAGEARRCGRSAQSDPV</sequence>
<dbReference type="PANTHER" id="PTHR36845:SF1">
    <property type="entry name" value="HYDROLASE, PUTATIVE (AFU_ORTHOLOGUE AFUA_7G05090)-RELATED"/>
    <property type="match status" value="1"/>
</dbReference>
<dbReference type="SUPFAM" id="SSF48208">
    <property type="entry name" value="Six-hairpin glycosidases"/>
    <property type="match status" value="1"/>
</dbReference>
<name>A0A9X4AWZ2_9BACT</name>
<keyword evidence="4" id="KW-1185">Reference proteome</keyword>
<dbReference type="InterPro" id="IPR008928">
    <property type="entry name" value="6-hairpin_glycosidase_sf"/>
</dbReference>
<dbReference type="InterPro" id="IPR012341">
    <property type="entry name" value="6hp_glycosidase-like_sf"/>
</dbReference>
<dbReference type="GO" id="GO:0052757">
    <property type="term" value="F:chondroitin hydrolase activity"/>
    <property type="evidence" value="ECO:0007669"/>
    <property type="project" value="TreeGrafter"/>
</dbReference>
<keyword evidence="1" id="KW-0378">Hydrolase</keyword>
<dbReference type="GO" id="GO:0000272">
    <property type="term" value="P:polysaccharide catabolic process"/>
    <property type="evidence" value="ECO:0007669"/>
    <property type="project" value="TreeGrafter"/>
</dbReference>
<evidence type="ECO:0000313" key="4">
    <source>
        <dbReference type="Proteomes" id="UP001151081"/>
    </source>
</evidence>